<evidence type="ECO:0000313" key="2">
    <source>
        <dbReference type="EMBL" id="NPE14639.1"/>
    </source>
</evidence>
<dbReference type="InterPro" id="IPR036378">
    <property type="entry name" value="FAS1_dom_sf"/>
</dbReference>
<comment type="caution">
    <text evidence="2">The sequence shown here is derived from an EMBL/GenBank/DDBJ whole genome shotgun (WGS) entry which is preliminary data.</text>
</comment>
<dbReference type="GeneID" id="82158088"/>
<dbReference type="RefSeq" id="WP_172177772.1">
    <property type="nucleotide sequence ID" value="NZ_CASGKG010000010.1"/>
</dbReference>
<protein>
    <recommendedName>
        <fullName evidence="1">FAS1 domain-containing protein</fullName>
    </recommendedName>
</protein>
<gene>
    <name evidence="2" type="ORF">HPS55_09965</name>
</gene>
<organism evidence="2 3">
    <name type="scientific">Xylanibacter rodentium</name>
    <dbReference type="NCBI Taxonomy" id="2736289"/>
    <lineage>
        <taxon>Bacteria</taxon>
        <taxon>Pseudomonadati</taxon>
        <taxon>Bacteroidota</taxon>
        <taxon>Bacteroidia</taxon>
        <taxon>Bacteroidales</taxon>
        <taxon>Prevotellaceae</taxon>
        <taxon>Xylanibacter</taxon>
    </lineage>
</organism>
<dbReference type="PROSITE" id="PS51257">
    <property type="entry name" value="PROKAR_LIPOPROTEIN"/>
    <property type="match status" value="1"/>
</dbReference>
<name>A0ABX2AV77_9BACT</name>
<dbReference type="InterPro" id="IPR050904">
    <property type="entry name" value="Adhesion/Biosynth-related"/>
</dbReference>
<sequence>MRKRNVPDLKPRPARHVTALTAMAMLAGTFGIQSCDDEVLTGQPSWLGNSIYERLAEDGNYTTTLRLIDDLGQTTVLSGTGSKTLFVADDAAYKRWFENNSWGVKNYEQLSVAQKKLLLNNSMVNNAYLIELLGNTFDSEIQPGTCMRRATATSIYDSVPRMYPEQMPATVAWDKHRDKKDGILIFMDGTSAPMIHFLPAYMTHNKITDKDLTILTNGEATSIAEAWVDGKKVVERDIICKNGYVQKVEEVIESAPNMAQILRQHPNMSMWSKFVDRFSAPYYHAEGTRNYNRLNNTNDSVFTLRYYSEVSLGGEKNQYTPDGKKVGELLAFDPGWNHYMYNNTMGRDMHNDAGAMFVPTDKALNEWWEVGGKPLKDEYGSWDNVPQKVLSKLINVNMLSSFSDYVPSKFKAVVNDAKVEMGITPEDVDSCFIGCNGVIYMVNKVFAPSEYSSVVFPALIHENTMKVIYQAIEDYDFLPFLNSMDARFSMILPTNNALLNYIDPATYGEPVQSLLRFYYDTEEKTTKADRYNCTVGSDGTVIVGQMQEENVNSTIVENRLKDLINSMIIVGDVEDGHEYYLTRGGSAVRVKNAGQANSMTFEGGWQVEHNVAVAVSNIDDKVKEGGNGKSYTVDNGYPMGAEKSVYKTLLGKPEYGEFLKLLNGGDKDSTAYNLLIAEMGSGSTKYQCSDNNNNFNMRLFDNFNYTVYVPTSDVIKDMQAKGYLPSWSDFEEVDDGEKYKDFNSEQKKFIKYIIKSRINNFLRYHIQDNSLYVGGTAVQGESVRYETSKINPANGRFFSLGVTAVGDNLEITDQRGNKCHVVKKTGLYNNICREYWFQNHGTTRNQWKTIYSTSDAVVHLIDGALLYSDNQLTRWEDEIEKLKKQ</sequence>
<dbReference type="PANTHER" id="PTHR10900:SF77">
    <property type="entry name" value="FI19380P1"/>
    <property type="match status" value="1"/>
</dbReference>
<dbReference type="Proteomes" id="UP001193734">
    <property type="component" value="Unassembled WGS sequence"/>
</dbReference>
<keyword evidence="3" id="KW-1185">Reference proteome</keyword>
<feature type="domain" description="FAS1" evidence="1">
    <location>
        <begin position="48"/>
        <end position="252"/>
    </location>
</feature>
<accession>A0ABX2AV77</accession>
<dbReference type="SUPFAM" id="SSF82153">
    <property type="entry name" value="FAS1 domain"/>
    <property type="match status" value="1"/>
</dbReference>
<reference evidence="2 3" key="1">
    <citation type="submission" date="2020-05" db="EMBL/GenBank/DDBJ databases">
        <title>Distinct polysaccharide utilization as determinants for interspecies competition between intestinal Prevotella spp.</title>
        <authorList>
            <person name="Galvez E.J.C."/>
            <person name="Iljazovic A."/>
            <person name="Strowig T."/>
        </authorList>
    </citation>
    <scope>NUCLEOTIDE SEQUENCE [LARGE SCALE GENOMIC DNA]</scope>
    <source>
        <strain evidence="2 3">PROD</strain>
    </source>
</reference>
<evidence type="ECO:0000313" key="3">
    <source>
        <dbReference type="Proteomes" id="UP001193734"/>
    </source>
</evidence>
<dbReference type="PANTHER" id="PTHR10900">
    <property type="entry name" value="PERIOSTIN-RELATED"/>
    <property type="match status" value="1"/>
</dbReference>
<proteinExistence type="predicted"/>
<dbReference type="InterPro" id="IPR000782">
    <property type="entry name" value="FAS1_domain"/>
</dbReference>
<dbReference type="Gene3D" id="2.30.180.10">
    <property type="entry name" value="FAS1 domain"/>
    <property type="match status" value="1"/>
</dbReference>
<dbReference type="EMBL" id="JABKKE010000016">
    <property type="protein sequence ID" value="NPE14639.1"/>
    <property type="molecule type" value="Genomic_DNA"/>
</dbReference>
<dbReference type="PROSITE" id="PS50213">
    <property type="entry name" value="FAS1"/>
    <property type="match status" value="1"/>
</dbReference>
<evidence type="ECO:0000259" key="1">
    <source>
        <dbReference type="PROSITE" id="PS50213"/>
    </source>
</evidence>